<dbReference type="GO" id="GO:0009103">
    <property type="term" value="P:lipopolysaccharide biosynthetic process"/>
    <property type="evidence" value="ECO:0007669"/>
    <property type="project" value="TreeGrafter"/>
</dbReference>
<dbReference type="Pfam" id="PF01757">
    <property type="entry name" value="Acyl_transf_3"/>
    <property type="match status" value="1"/>
</dbReference>
<organism evidence="4">
    <name type="scientific">freshwater metagenome</name>
    <dbReference type="NCBI Taxonomy" id="449393"/>
    <lineage>
        <taxon>unclassified sequences</taxon>
        <taxon>metagenomes</taxon>
        <taxon>ecological metagenomes</taxon>
    </lineage>
</organism>
<protein>
    <submittedName>
        <fullName evidence="4">Unannotated protein</fullName>
    </submittedName>
</protein>
<dbReference type="GO" id="GO:0016747">
    <property type="term" value="F:acyltransferase activity, transferring groups other than amino-acyl groups"/>
    <property type="evidence" value="ECO:0007669"/>
    <property type="project" value="InterPro"/>
</dbReference>
<feature type="domain" description="SGNH" evidence="3">
    <location>
        <begin position="469"/>
        <end position="692"/>
    </location>
</feature>
<reference evidence="4" key="1">
    <citation type="submission" date="2020-05" db="EMBL/GenBank/DDBJ databases">
        <authorList>
            <person name="Chiriac C."/>
            <person name="Salcher M."/>
            <person name="Ghai R."/>
            <person name="Kavagutti S V."/>
        </authorList>
    </citation>
    <scope>NUCLEOTIDE SEQUENCE</scope>
</reference>
<name>A0A6J5ZZE3_9ZZZZ</name>
<evidence type="ECO:0000256" key="1">
    <source>
        <dbReference type="SAM" id="Phobius"/>
    </source>
</evidence>
<feature type="transmembrane region" description="Helical" evidence="1">
    <location>
        <begin position="266"/>
        <end position="287"/>
    </location>
</feature>
<feature type="transmembrane region" description="Helical" evidence="1">
    <location>
        <begin position="84"/>
        <end position="104"/>
    </location>
</feature>
<feature type="transmembrane region" description="Helical" evidence="1">
    <location>
        <begin position="21"/>
        <end position="37"/>
    </location>
</feature>
<accession>A0A6J5ZZE3</accession>
<evidence type="ECO:0000313" key="4">
    <source>
        <dbReference type="EMBL" id="CAB4346752.1"/>
    </source>
</evidence>
<feature type="transmembrane region" description="Helical" evidence="1">
    <location>
        <begin position="242"/>
        <end position="260"/>
    </location>
</feature>
<feature type="transmembrane region" description="Helical" evidence="1">
    <location>
        <begin position="156"/>
        <end position="172"/>
    </location>
</feature>
<feature type="transmembrane region" description="Helical" evidence="1">
    <location>
        <begin position="184"/>
        <end position="201"/>
    </location>
</feature>
<gene>
    <name evidence="4" type="ORF">UFOPK3547_01459</name>
</gene>
<evidence type="ECO:0000259" key="3">
    <source>
        <dbReference type="Pfam" id="PF19040"/>
    </source>
</evidence>
<dbReference type="Pfam" id="PF19040">
    <property type="entry name" value="SGNH"/>
    <property type="match status" value="1"/>
</dbReference>
<feature type="domain" description="Acyltransferase 3" evidence="2">
    <location>
        <begin position="18"/>
        <end position="347"/>
    </location>
</feature>
<evidence type="ECO:0000259" key="2">
    <source>
        <dbReference type="Pfam" id="PF01757"/>
    </source>
</evidence>
<dbReference type="PANTHER" id="PTHR23028:SF53">
    <property type="entry name" value="ACYL_TRANSF_3 DOMAIN-CONTAINING PROTEIN"/>
    <property type="match status" value="1"/>
</dbReference>
<keyword evidence="1" id="KW-1133">Transmembrane helix</keyword>
<dbReference type="InterPro" id="IPR043968">
    <property type="entry name" value="SGNH"/>
</dbReference>
<dbReference type="EMBL" id="CAESAN010000148">
    <property type="protein sequence ID" value="CAB4346752.1"/>
    <property type="molecule type" value="Genomic_DNA"/>
</dbReference>
<dbReference type="InterPro" id="IPR002656">
    <property type="entry name" value="Acyl_transf_3_dom"/>
</dbReference>
<dbReference type="GO" id="GO:0016020">
    <property type="term" value="C:membrane"/>
    <property type="evidence" value="ECO:0007669"/>
    <property type="project" value="TreeGrafter"/>
</dbReference>
<proteinExistence type="predicted"/>
<feature type="transmembrane region" description="Helical" evidence="1">
    <location>
        <begin position="373"/>
        <end position="392"/>
    </location>
</feature>
<sequence length="704" mass="77124">MNAETATQPPAPRRIRPEIQALRAIAVGTVVIFHYWPHLITGGYVGVDVFFAISGFLITAHLVREVDRTSKVSLGGFWARRARRILPAALLVLLFCAVATYIWVPLNLWDQFFGEIKASTLYIENWNLASQAVDYLGAENRPSPVQHYWSLSVEEQFYIFWPVVILIAMTLARRGSALLRRRAIAGMLIVLTITSLAYSIWKTGADPAAAFFVTPTRVWEFGAGGILALAAVSTARPALRSVVSWAGLIAILAAAFFYSPDTPFPGAAALLPILGTLAVIWAGAPELRWSPLGWMQLRPVQWVGDTSYSIYLWHWPLLILTPFVLFHSLSSATKLILLAITIALSALTKRLVEDPIRSGPLLAGKRPLRTLAYALPATLLVLAASFAGISALHQRQDADRRASQELLTSNAPCLGAAARDPENQPCINPKLRLSVAPTPATAREIVIPHNATKANMSPLCQGGLKREGVLELCTIGVAPAEAKRQMVLIGDSHSRRWRPGLNAVAVQQGWSVVSIVRRRCPLSTVKRSREGPDRVGCERWKKELPAWLAKHPEIDSLMATQSTATRASKSFFEQQVKGYLSGFRSLPASIKHIVVLRDNPRAAPTTLDCVERAMNQGKPAGPACALERQAVLFPDPLAAAAKALNRPGAGVVDLTDFYCGPKLCYEVIGGVLVHSDEHHVTELFNRTLAPFLLRALNRGQWLNR</sequence>
<dbReference type="PANTHER" id="PTHR23028">
    <property type="entry name" value="ACETYLTRANSFERASE"/>
    <property type="match status" value="1"/>
</dbReference>
<dbReference type="AlphaFoldDB" id="A0A6J5ZZE3"/>
<dbReference type="InterPro" id="IPR050879">
    <property type="entry name" value="Acyltransferase_3"/>
</dbReference>
<keyword evidence="1" id="KW-0472">Membrane</keyword>
<feature type="transmembrane region" description="Helical" evidence="1">
    <location>
        <begin position="308"/>
        <end position="329"/>
    </location>
</feature>
<feature type="transmembrane region" description="Helical" evidence="1">
    <location>
        <begin position="207"/>
        <end position="230"/>
    </location>
</feature>
<feature type="transmembrane region" description="Helical" evidence="1">
    <location>
        <begin position="43"/>
        <end position="63"/>
    </location>
</feature>
<keyword evidence="1" id="KW-0812">Transmembrane</keyword>